<name>A0A4Y9EPA1_9SPHN</name>
<evidence type="ECO:0000313" key="3">
    <source>
        <dbReference type="Proteomes" id="UP000297737"/>
    </source>
</evidence>
<gene>
    <name evidence="2" type="ORF">EUV02_09985</name>
</gene>
<comment type="caution">
    <text evidence="2">The sequence shown here is derived from an EMBL/GenBank/DDBJ whole genome shotgun (WGS) entry which is preliminary data.</text>
</comment>
<evidence type="ECO:0000259" key="1">
    <source>
        <dbReference type="Pfam" id="PF07589"/>
    </source>
</evidence>
<dbReference type="AlphaFoldDB" id="A0A4Y9EPA1"/>
<dbReference type="NCBIfam" id="NF035944">
    <property type="entry name" value="PEPxxWA-CTERM"/>
    <property type="match status" value="1"/>
</dbReference>
<dbReference type="Proteomes" id="UP000297737">
    <property type="component" value="Unassembled WGS sequence"/>
</dbReference>
<feature type="domain" description="Ice-binding protein C-terminal" evidence="1">
    <location>
        <begin position="164"/>
        <end position="189"/>
    </location>
</feature>
<evidence type="ECO:0000313" key="2">
    <source>
        <dbReference type="EMBL" id="TFU03888.1"/>
    </source>
</evidence>
<keyword evidence="3" id="KW-1185">Reference proteome</keyword>
<dbReference type="EMBL" id="SIHO01000002">
    <property type="protein sequence ID" value="TFU03888.1"/>
    <property type="molecule type" value="Genomic_DNA"/>
</dbReference>
<dbReference type="InterPro" id="IPR013424">
    <property type="entry name" value="Ice-binding_C"/>
</dbReference>
<protein>
    <submittedName>
        <fullName evidence="2">PEP-CTERM sorting domain-containing protein</fullName>
    </submittedName>
</protein>
<dbReference type="OrthoDB" id="7595670at2"/>
<dbReference type="Gene3D" id="2.60.120.1190">
    <property type="match status" value="1"/>
</dbReference>
<proteinExistence type="predicted"/>
<reference evidence="2 3" key="1">
    <citation type="submission" date="2019-02" db="EMBL/GenBank/DDBJ databases">
        <title>Polymorphobacter sp. isolated from the lake at the Tibet of China.</title>
        <authorList>
            <person name="Li A."/>
        </authorList>
    </citation>
    <scope>NUCLEOTIDE SEQUENCE [LARGE SCALE GENOMIC DNA]</scope>
    <source>
        <strain evidence="2 3">DJ1R-1</strain>
    </source>
</reference>
<dbReference type="NCBIfam" id="TIGR02595">
    <property type="entry name" value="PEP_CTERM"/>
    <property type="match status" value="1"/>
</dbReference>
<dbReference type="Pfam" id="PF07589">
    <property type="entry name" value="PEP-CTERM"/>
    <property type="match status" value="1"/>
</dbReference>
<organism evidence="2 3">
    <name type="scientific">Glacieibacterium arshaanense</name>
    <dbReference type="NCBI Taxonomy" id="2511025"/>
    <lineage>
        <taxon>Bacteria</taxon>
        <taxon>Pseudomonadati</taxon>
        <taxon>Pseudomonadota</taxon>
        <taxon>Alphaproteobacteria</taxon>
        <taxon>Sphingomonadales</taxon>
        <taxon>Sphingosinicellaceae</taxon>
        <taxon>Glacieibacterium</taxon>
    </lineage>
</organism>
<sequence length="195" mass="20310">MVNGGGTASGGGLNYWDVNYTGSGCTSCDGAYLSGGSGDLTDGVVPALPWYSYENLAGTGPYVGWLSLVENNPVITFHFAAGTTVTGLSVFVDNTTYGGVYAPAAILIDGVNTAFSQPGYGSIGWINFTGLNLTGTSHTLELQQYYRQWEFVGEVTFDGRTSGAVPEPASWALMIAGFGMVGGTLRSRRRASVAA</sequence>
<accession>A0A4Y9EPA1</accession>